<evidence type="ECO:0000256" key="8">
    <source>
        <dbReference type="SAM" id="Phobius"/>
    </source>
</evidence>
<feature type="transmembrane region" description="Helical" evidence="8">
    <location>
        <begin position="275"/>
        <end position="298"/>
    </location>
</feature>
<dbReference type="PANTHER" id="PTHR30294:SF48">
    <property type="entry name" value="LINEARMYCIN RESISTANCE PERMEASE PROTEIN LNRM"/>
    <property type="match status" value="1"/>
</dbReference>
<reference evidence="10" key="1">
    <citation type="submission" date="2018-06" db="EMBL/GenBank/DDBJ databases">
        <authorList>
            <person name="Zhirakovskaya E."/>
        </authorList>
    </citation>
    <scope>NUCLEOTIDE SEQUENCE</scope>
</reference>
<feature type="transmembrane region" description="Helical" evidence="8">
    <location>
        <begin position="222"/>
        <end position="239"/>
    </location>
</feature>
<dbReference type="AlphaFoldDB" id="A0A3B0WG60"/>
<comment type="subcellular location">
    <subcellularLocation>
        <location evidence="1">Cell membrane</location>
        <topology evidence="1">Multi-pass membrane protein</topology>
    </subcellularLocation>
</comment>
<evidence type="ECO:0000256" key="6">
    <source>
        <dbReference type="ARBA" id="ARBA00022989"/>
    </source>
</evidence>
<comment type="similarity">
    <text evidence="2">Belongs to the ABC-2 integral membrane protein family.</text>
</comment>
<dbReference type="EMBL" id="UOEU01001084">
    <property type="protein sequence ID" value="VAW43446.1"/>
    <property type="molecule type" value="Genomic_DNA"/>
</dbReference>
<dbReference type="Gene3D" id="3.40.1710.10">
    <property type="entry name" value="abc type-2 transporter like domain"/>
    <property type="match status" value="1"/>
</dbReference>
<evidence type="ECO:0000256" key="4">
    <source>
        <dbReference type="ARBA" id="ARBA00022475"/>
    </source>
</evidence>
<keyword evidence="5 8" id="KW-0812">Transmembrane</keyword>
<dbReference type="InterPro" id="IPR013525">
    <property type="entry name" value="ABC2_TM"/>
</dbReference>
<dbReference type="Pfam" id="PF12698">
    <property type="entry name" value="ABC2_membrane_3"/>
    <property type="match status" value="1"/>
</dbReference>
<evidence type="ECO:0000313" key="10">
    <source>
        <dbReference type="EMBL" id="VAW43446.1"/>
    </source>
</evidence>
<evidence type="ECO:0000256" key="1">
    <source>
        <dbReference type="ARBA" id="ARBA00004651"/>
    </source>
</evidence>
<keyword evidence="7 8" id="KW-0472">Membrane</keyword>
<organism evidence="10">
    <name type="scientific">hydrothermal vent metagenome</name>
    <dbReference type="NCBI Taxonomy" id="652676"/>
    <lineage>
        <taxon>unclassified sequences</taxon>
        <taxon>metagenomes</taxon>
        <taxon>ecological metagenomes</taxon>
    </lineage>
</organism>
<gene>
    <name evidence="10" type="ORF">MNBD_CHLOROFLEXI01-2755</name>
</gene>
<feature type="transmembrane region" description="Helical" evidence="8">
    <location>
        <begin position="333"/>
        <end position="352"/>
    </location>
</feature>
<proteinExistence type="inferred from homology"/>
<dbReference type="PROSITE" id="PS51012">
    <property type="entry name" value="ABC_TM2"/>
    <property type="match status" value="1"/>
</dbReference>
<evidence type="ECO:0000259" key="9">
    <source>
        <dbReference type="PROSITE" id="PS51012"/>
    </source>
</evidence>
<evidence type="ECO:0000256" key="5">
    <source>
        <dbReference type="ARBA" id="ARBA00022692"/>
    </source>
</evidence>
<keyword evidence="6 8" id="KW-1133">Transmembrane helix</keyword>
<name>A0A3B0WG60_9ZZZZ</name>
<dbReference type="InterPro" id="IPR047817">
    <property type="entry name" value="ABC2_TM_bact-type"/>
</dbReference>
<protein>
    <recommendedName>
        <fullName evidence="9">ABC transmembrane type-2 domain-containing protein</fullName>
    </recommendedName>
</protein>
<sequence>MKIWTIAWKDTLIRFRDRNALLLMLLAPLLLSGIIGSAFGGFISGSDPVPFDAIPVLLINEDEGAQGAQFIDILTSDGLAELLDVTETADLADAREKVQLGDVRAAVFIPSTFSEAIENGGDVDTAVSLIQFYADPSATLTPNIVRGVVSQIVNGFNTAAISVDVTVSQLTAEAATLGPAMANLGDTLNQEIQGQIVTGQEGITLNSVAVGEEEATNDISPFAFFAPSMGILFLMFSMIDGTRSILDEQQGGTLDRLVSTPTSHIEILLGKIGGVFLTGTLQFVVFVITSSLIFGLSWGSSPLGLILMVLAVVLSFTSLGALIAAFARDATQANIIGSTVTLLFAVWGGNFVPAQNFPPFLEQLSKISINRWALDGFSDLTMFGLGVSDILLEAGILLGLSVVLTALALWQFQRRMAR</sequence>
<dbReference type="GO" id="GO:0140359">
    <property type="term" value="F:ABC-type transporter activity"/>
    <property type="evidence" value="ECO:0007669"/>
    <property type="project" value="InterPro"/>
</dbReference>
<dbReference type="GO" id="GO:0005886">
    <property type="term" value="C:plasma membrane"/>
    <property type="evidence" value="ECO:0007669"/>
    <property type="project" value="UniProtKB-SubCell"/>
</dbReference>
<accession>A0A3B0WG60</accession>
<dbReference type="PANTHER" id="PTHR30294">
    <property type="entry name" value="MEMBRANE COMPONENT OF ABC TRANSPORTER YHHJ-RELATED"/>
    <property type="match status" value="1"/>
</dbReference>
<keyword evidence="3" id="KW-0813">Transport</keyword>
<evidence type="ECO:0000256" key="7">
    <source>
        <dbReference type="ARBA" id="ARBA00023136"/>
    </source>
</evidence>
<evidence type="ECO:0000256" key="2">
    <source>
        <dbReference type="ARBA" id="ARBA00007783"/>
    </source>
</evidence>
<keyword evidence="4" id="KW-1003">Cell membrane</keyword>
<evidence type="ECO:0000256" key="3">
    <source>
        <dbReference type="ARBA" id="ARBA00022448"/>
    </source>
</evidence>
<feature type="transmembrane region" description="Helical" evidence="8">
    <location>
        <begin position="390"/>
        <end position="410"/>
    </location>
</feature>
<dbReference type="InterPro" id="IPR051449">
    <property type="entry name" value="ABC-2_transporter_component"/>
</dbReference>
<feature type="domain" description="ABC transmembrane type-2" evidence="9">
    <location>
        <begin position="190"/>
        <end position="415"/>
    </location>
</feature>
<feature type="transmembrane region" description="Helical" evidence="8">
    <location>
        <begin position="304"/>
        <end position="326"/>
    </location>
</feature>